<sequence>MLQEDDYDSDTSDDDFVPQGVESDEEPVSGEEDEGDEAEDDCDASVNDKGKKKKKLKKGKVVVEKEQEKDKPKNEEKEKKKADDIWADFLADVEEKPTPPPKPNDSSWAAVMGHKKSPSSSNALCKVEKEVEADSVEAKAALISPPETSTASEAKSPSGLQGKKRPVGLSSIVGLLDNKKQKLTTLEKTKLDWNSFKTHEGIDEDLEQHKKSKHGYLDKQAFLERADLRQFEIERTMRMKKRSNR</sequence>
<dbReference type="InterPro" id="IPR011421">
    <property type="entry name" value="BCNT-C"/>
</dbReference>
<feature type="compositionally biased region" description="Acidic residues" evidence="3">
    <location>
        <begin position="1"/>
        <end position="43"/>
    </location>
</feature>
<evidence type="ECO:0000256" key="1">
    <source>
        <dbReference type="ARBA" id="ARBA00019033"/>
    </source>
</evidence>
<keyword evidence="6" id="KW-1185">Reference proteome</keyword>
<feature type="domain" description="BCNT-C" evidence="4">
    <location>
        <begin position="163"/>
        <end position="244"/>
    </location>
</feature>
<comment type="caution">
    <text evidence="5">The sequence shown here is derived from an EMBL/GenBank/DDBJ whole genome shotgun (WGS) entry which is preliminary data.</text>
</comment>
<dbReference type="GO" id="GO:0000812">
    <property type="term" value="C:Swr1 complex"/>
    <property type="evidence" value="ECO:0007669"/>
    <property type="project" value="TreeGrafter"/>
</dbReference>
<dbReference type="InterPro" id="IPR027124">
    <property type="entry name" value="Swc5/CFDP1/2"/>
</dbReference>
<dbReference type="PANTHER" id="PTHR48407">
    <property type="entry name" value="CRANIOFACIAL DEVELOPMENT PROTEIN 1"/>
    <property type="match status" value="1"/>
</dbReference>
<protein>
    <recommendedName>
        <fullName evidence="1">Craniofacial development protein 1</fullName>
    </recommendedName>
    <alternativeName>
        <fullName evidence="2">Bucentaur</fullName>
    </alternativeName>
</protein>
<evidence type="ECO:0000259" key="4">
    <source>
        <dbReference type="PROSITE" id="PS51279"/>
    </source>
</evidence>
<organism evidence="5 6">
    <name type="scientific">Homarus americanus</name>
    <name type="common">American lobster</name>
    <dbReference type="NCBI Taxonomy" id="6706"/>
    <lineage>
        <taxon>Eukaryota</taxon>
        <taxon>Metazoa</taxon>
        <taxon>Ecdysozoa</taxon>
        <taxon>Arthropoda</taxon>
        <taxon>Crustacea</taxon>
        <taxon>Multicrustacea</taxon>
        <taxon>Malacostraca</taxon>
        <taxon>Eumalacostraca</taxon>
        <taxon>Eucarida</taxon>
        <taxon>Decapoda</taxon>
        <taxon>Pleocyemata</taxon>
        <taxon>Astacidea</taxon>
        <taxon>Nephropoidea</taxon>
        <taxon>Nephropidae</taxon>
        <taxon>Homarus</taxon>
    </lineage>
</organism>
<accession>A0A8J5JQC0</accession>
<proteinExistence type="predicted"/>
<evidence type="ECO:0000256" key="2">
    <source>
        <dbReference type="ARBA" id="ARBA00030244"/>
    </source>
</evidence>
<dbReference type="Proteomes" id="UP000747542">
    <property type="component" value="Unassembled WGS sequence"/>
</dbReference>
<feature type="compositionally biased region" description="Basic and acidic residues" evidence="3">
    <location>
        <begin position="61"/>
        <end position="84"/>
    </location>
</feature>
<evidence type="ECO:0000313" key="5">
    <source>
        <dbReference type="EMBL" id="KAG7158893.1"/>
    </source>
</evidence>
<evidence type="ECO:0000256" key="3">
    <source>
        <dbReference type="SAM" id="MobiDB-lite"/>
    </source>
</evidence>
<feature type="compositionally biased region" description="Polar residues" evidence="3">
    <location>
        <begin position="146"/>
        <end position="159"/>
    </location>
</feature>
<dbReference type="PROSITE" id="PS51279">
    <property type="entry name" value="BCNT_C"/>
    <property type="match status" value="1"/>
</dbReference>
<gene>
    <name evidence="5" type="primary">Cfdp1-L</name>
    <name evidence="5" type="ORF">Hamer_G006270</name>
</gene>
<dbReference type="AlphaFoldDB" id="A0A8J5JQC0"/>
<reference evidence="5" key="1">
    <citation type="journal article" date="2021" name="Sci. Adv.">
        <title>The American lobster genome reveals insights on longevity, neural, and immune adaptations.</title>
        <authorList>
            <person name="Polinski J.M."/>
            <person name="Zimin A.V."/>
            <person name="Clark K.F."/>
            <person name="Kohn A.B."/>
            <person name="Sadowski N."/>
            <person name="Timp W."/>
            <person name="Ptitsyn A."/>
            <person name="Khanna P."/>
            <person name="Romanova D.Y."/>
            <person name="Williams P."/>
            <person name="Greenwood S.J."/>
            <person name="Moroz L.L."/>
            <person name="Walt D.R."/>
            <person name="Bodnar A.G."/>
        </authorList>
    </citation>
    <scope>NUCLEOTIDE SEQUENCE</scope>
    <source>
        <strain evidence="5">GMGI-L3</strain>
    </source>
</reference>
<feature type="compositionally biased region" description="Basic residues" evidence="3">
    <location>
        <begin position="50"/>
        <end position="60"/>
    </location>
</feature>
<dbReference type="PANTHER" id="PTHR48407:SF1">
    <property type="entry name" value="CRANIOFACIAL DEVELOPMENT PROTEIN 1"/>
    <property type="match status" value="1"/>
</dbReference>
<evidence type="ECO:0000313" key="6">
    <source>
        <dbReference type="Proteomes" id="UP000747542"/>
    </source>
</evidence>
<dbReference type="Pfam" id="PF07572">
    <property type="entry name" value="BCNT"/>
    <property type="match status" value="1"/>
</dbReference>
<dbReference type="EMBL" id="JAHLQT010034244">
    <property type="protein sequence ID" value="KAG7158893.1"/>
    <property type="molecule type" value="Genomic_DNA"/>
</dbReference>
<feature type="region of interest" description="Disordered" evidence="3">
    <location>
        <begin position="1"/>
        <end position="166"/>
    </location>
</feature>
<name>A0A8J5JQC0_HOMAM</name>